<proteinExistence type="predicted"/>
<gene>
    <name evidence="2" type="ORF">PODLI_1B038907</name>
</gene>
<dbReference type="AlphaFoldDB" id="A0AA35KEI2"/>
<reference evidence="2" key="1">
    <citation type="submission" date="2022-12" db="EMBL/GenBank/DDBJ databases">
        <authorList>
            <person name="Alioto T."/>
            <person name="Alioto T."/>
            <person name="Gomez Garrido J."/>
        </authorList>
    </citation>
    <scope>NUCLEOTIDE SEQUENCE</scope>
</reference>
<dbReference type="Proteomes" id="UP001178461">
    <property type="component" value="Chromosome 5"/>
</dbReference>
<evidence type="ECO:0000313" key="2">
    <source>
        <dbReference type="EMBL" id="CAI5776086.1"/>
    </source>
</evidence>
<sequence length="84" mass="8871">MDGRGRERGPVSEKIAGSPDPPTPSRRVGEGAHWAALNSAPEERRGDGTASGRPSILPRGKSDGPSLQKVHFAQMRHGEVAFAS</sequence>
<feature type="compositionally biased region" description="Basic and acidic residues" evidence="1">
    <location>
        <begin position="1"/>
        <end position="11"/>
    </location>
</feature>
<feature type="region of interest" description="Disordered" evidence="1">
    <location>
        <begin position="1"/>
        <end position="67"/>
    </location>
</feature>
<organism evidence="2 3">
    <name type="scientific">Podarcis lilfordi</name>
    <name type="common">Lilford's wall lizard</name>
    <dbReference type="NCBI Taxonomy" id="74358"/>
    <lineage>
        <taxon>Eukaryota</taxon>
        <taxon>Metazoa</taxon>
        <taxon>Chordata</taxon>
        <taxon>Craniata</taxon>
        <taxon>Vertebrata</taxon>
        <taxon>Euteleostomi</taxon>
        <taxon>Lepidosauria</taxon>
        <taxon>Squamata</taxon>
        <taxon>Bifurcata</taxon>
        <taxon>Unidentata</taxon>
        <taxon>Episquamata</taxon>
        <taxon>Laterata</taxon>
        <taxon>Lacertibaenia</taxon>
        <taxon>Lacertidae</taxon>
        <taxon>Podarcis</taxon>
    </lineage>
</organism>
<protein>
    <submittedName>
        <fullName evidence="2">Uncharacterized protein</fullName>
    </submittedName>
</protein>
<keyword evidence="3" id="KW-1185">Reference proteome</keyword>
<evidence type="ECO:0000256" key="1">
    <source>
        <dbReference type="SAM" id="MobiDB-lite"/>
    </source>
</evidence>
<name>A0AA35KEI2_9SAUR</name>
<accession>A0AA35KEI2</accession>
<dbReference type="EMBL" id="OX395130">
    <property type="protein sequence ID" value="CAI5776086.1"/>
    <property type="molecule type" value="Genomic_DNA"/>
</dbReference>
<evidence type="ECO:0000313" key="3">
    <source>
        <dbReference type="Proteomes" id="UP001178461"/>
    </source>
</evidence>